<protein>
    <submittedName>
        <fullName evidence="1">Uncharacterized protein</fullName>
    </submittedName>
</protein>
<keyword evidence="2" id="KW-1185">Reference proteome</keyword>
<organism evidence="1 2">
    <name type="scientific">Eumeta variegata</name>
    <name type="common">Bagworm moth</name>
    <name type="synonym">Eumeta japonica</name>
    <dbReference type="NCBI Taxonomy" id="151549"/>
    <lineage>
        <taxon>Eukaryota</taxon>
        <taxon>Metazoa</taxon>
        <taxon>Ecdysozoa</taxon>
        <taxon>Arthropoda</taxon>
        <taxon>Hexapoda</taxon>
        <taxon>Insecta</taxon>
        <taxon>Pterygota</taxon>
        <taxon>Neoptera</taxon>
        <taxon>Endopterygota</taxon>
        <taxon>Lepidoptera</taxon>
        <taxon>Glossata</taxon>
        <taxon>Ditrysia</taxon>
        <taxon>Tineoidea</taxon>
        <taxon>Psychidae</taxon>
        <taxon>Oiketicinae</taxon>
        <taxon>Eumeta</taxon>
    </lineage>
</organism>
<evidence type="ECO:0000313" key="1">
    <source>
        <dbReference type="EMBL" id="GBP44531.1"/>
    </source>
</evidence>
<gene>
    <name evidence="1" type="ORF">EVAR_86754_1</name>
</gene>
<accession>A0A4C1W0B7</accession>
<name>A0A4C1W0B7_EUMVA</name>
<comment type="caution">
    <text evidence="1">The sequence shown here is derived from an EMBL/GenBank/DDBJ whole genome shotgun (WGS) entry which is preliminary data.</text>
</comment>
<sequence>MDNQTESEPTVESKLKSKTGFELVLEIQRLFDIEDKELIIRPRGLSHGQKLFSIYFYLFLDSNSTRRLGLFSVTRRPSERRVNNKCLRRADGAPEVNSRTSVLAGR</sequence>
<dbReference type="EMBL" id="BGZK01000454">
    <property type="protein sequence ID" value="GBP44531.1"/>
    <property type="molecule type" value="Genomic_DNA"/>
</dbReference>
<dbReference type="Proteomes" id="UP000299102">
    <property type="component" value="Unassembled WGS sequence"/>
</dbReference>
<proteinExistence type="predicted"/>
<dbReference type="AlphaFoldDB" id="A0A4C1W0B7"/>
<reference evidence="1 2" key="1">
    <citation type="journal article" date="2019" name="Commun. Biol.">
        <title>The bagworm genome reveals a unique fibroin gene that provides high tensile strength.</title>
        <authorList>
            <person name="Kono N."/>
            <person name="Nakamura H."/>
            <person name="Ohtoshi R."/>
            <person name="Tomita M."/>
            <person name="Numata K."/>
            <person name="Arakawa K."/>
        </authorList>
    </citation>
    <scope>NUCLEOTIDE SEQUENCE [LARGE SCALE GENOMIC DNA]</scope>
</reference>
<evidence type="ECO:0000313" key="2">
    <source>
        <dbReference type="Proteomes" id="UP000299102"/>
    </source>
</evidence>